<sequence length="48" mass="5616">MIEYFSYLVEKDLSLHKCRYLTKPLDTHLSPFSFKLGVISIYSPAEAY</sequence>
<gene>
    <name evidence="1" type="ORF">MtrunA17_Chr1g0180671</name>
</gene>
<protein>
    <submittedName>
        <fullName evidence="1">Uncharacterized protein</fullName>
    </submittedName>
</protein>
<organism evidence="1">
    <name type="scientific">Medicago truncatula</name>
    <name type="common">Barrel medic</name>
    <name type="synonym">Medicago tribuloides</name>
    <dbReference type="NCBI Taxonomy" id="3880"/>
    <lineage>
        <taxon>Eukaryota</taxon>
        <taxon>Viridiplantae</taxon>
        <taxon>Streptophyta</taxon>
        <taxon>Embryophyta</taxon>
        <taxon>Tracheophyta</taxon>
        <taxon>Spermatophyta</taxon>
        <taxon>Magnoliopsida</taxon>
        <taxon>eudicotyledons</taxon>
        <taxon>Gunneridae</taxon>
        <taxon>Pentapetalae</taxon>
        <taxon>rosids</taxon>
        <taxon>fabids</taxon>
        <taxon>Fabales</taxon>
        <taxon>Fabaceae</taxon>
        <taxon>Papilionoideae</taxon>
        <taxon>50 kb inversion clade</taxon>
        <taxon>NPAAA clade</taxon>
        <taxon>Hologalegina</taxon>
        <taxon>IRL clade</taxon>
        <taxon>Trifolieae</taxon>
        <taxon>Medicago</taxon>
    </lineage>
</organism>
<dbReference type="EMBL" id="PSQE01000001">
    <property type="protein sequence ID" value="RHN79746.1"/>
    <property type="molecule type" value="Genomic_DNA"/>
</dbReference>
<name>A0A396JN76_MEDTR</name>
<dbReference type="Gramene" id="rna3578">
    <property type="protein sequence ID" value="RHN79746.1"/>
    <property type="gene ID" value="gene3578"/>
</dbReference>
<proteinExistence type="predicted"/>
<dbReference type="AlphaFoldDB" id="A0A396JN76"/>
<accession>A0A396JN76</accession>
<comment type="caution">
    <text evidence="1">The sequence shown here is derived from an EMBL/GenBank/DDBJ whole genome shotgun (WGS) entry which is preliminary data.</text>
</comment>
<dbReference type="Proteomes" id="UP000265566">
    <property type="component" value="Chromosome 1"/>
</dbReference>
<evidence type="ECO:0000313" key="1">
    <source>
        <dbReference type="EMBL" id="RHN79746.1"/>
    </source>
</evidence>
<reference evidence="1" key="1">
    <citation type="journal article" date="2018" name="Nat. Plants">
        <title>Whole-genome landscape of Medicago truncatula symbiotic genes.</title>
        <authorList>
            <person name="Pecrix Y."/>
            <person name="Gamas P."/>
            <person name="Carrere S."/>
        </authorList>
    </citation>
    <scope>NUCLEOTIDE SEQUENCE</scope>
    <source>
        <tissue evidence="1">Leaves</tissue>
    </source>
</reference>